<dbReference type="KEGG" id="sand:H3309_02655"/>
<dbReference type="RefSeq" id="WP_182297245.1">
    <property type="nucleotide sequence ID" value="NZ_CP059851.1"/>
</dbReference>
<protein>
    <submittedName>
        <fullName evidence="1">Nucleotidyltransferase substrate binding protein</fullName>
    </submittedName>
</protein>
<dbReference type="Proteomes" id="UP000515292">
    <property type="component" value="Chromosome"/>
</dbReference>
<gene>
    <name evidence="1" type="ORF">H3309_02655</name>
</gene>
<evidence type="ECO:0000313" key="1">
    <source>
        <dbReference type="EMBL" id="QMW23422.1"/>
    </source>
</evidence>
<dbReference type="AlphaFoldDB" id="A0A7G5IJ80"/>
<keyword evidence="1" id="KW-0808">Transferase</keyword>
<evidence type="ECO:0000313" key="2">
    <source>
        <dbReference type="Proteomes" id="UP000515292"/>
    </source>
</evidence>
<name>A0A7G5IJ80_9SPHN</name>
<organism evidence="1 2">
    <name type="scientific">Sandaracinobacteroides saxicola</name>
    <dbReference type="NCBI Taxonomy" id="2759707"/>
    <lineage>
        <taxon>Bacteria</taxon>
        <taxon>Pseudomonadati</taxon>
        <taxon>Pseudomonadota</taxon>
        <taxon>Alphaproteobacteria</taxon>
        <taxon>Sphingomonadales</taxon>
        <taxon>Sphingosinicellaceae</taxon>
        <taxon>Sandaracinobacteroides</taxon>
    </lineage>
</organism>
<dbReference type="NCBIfam" id="TIGR01987">
    <property type="entry name" value="HI0074"/>
    <property type="match status" value="1"/>
</dbReference>
<dbReference type="Gene3D" id="1.20.120.330">
    <property type="entry name" value="Nucleotidyltransferases domain 2"/>
    <property type="match status" value="1"/>
</dbReference>
<dbReference type="EMBL" id="CP059851">
    <property type="protein sequence ID" value="QMW23422.1"/>
    <property type="molecule type" value="Genomic_DNA"/>
</dbReference>
<keyword evidence="2" id="KW-1185">Reference proteome</keyword>
<dbReference type="GO" id="GO:0016740">
    <property type="term" value="F:transferase activity"/>
    <property type="evidence" value="ECO:0007669"/>
    <property type="project" value="UniProtKB-KW"/>
</dbReference>
<dbReference type="Pfam" id="PF08780">
    <property type="entry name" value="NTase_sub_bind"/>
    <property type="match status" value="1"/>
</dbReference>
<dbReference type="InterPro" id="IPR010235">
    <property type="entry name" value="HepT"/>
</dbReference>
<accession>A0A7G5IJ80</accession>
<reference evidence="1 2" key="1">
    <citation type="submission" date="2020-07" db="EMBL/GenBank/DDBJ databases">
        <title>Complete genome sequence for Sandaracinobacter sp. M6.</title>
        <authorList>
            <person name="Tang Y."/>
            <person name="Liu Q."/>
            <person name="Guo Z."/>
            <person name="Lei P."/>
            <person name="Huang B."/>
        </authorList>
    </citation>
    <scope>NUCLEOTIDE SEQUENCE [LARGE SCALE GENOMIC DNA]</scope>
    <source>
        <strain evidence="1 2">M6</strain>
    </source>
</reference>
<sequence>MAQPDLPRWATRFDNYSRAYDLLCEALDRDRLNPLEQEGTIQRFEYSWQLAWSLLADDLTEQGIPLEPRTPAATIRAAAAAGLIHDASIWMEALNARNKLSHVYDARLFEAAIADLRTRYRPLFEALHSHYAARRQGLSS</sequence>
<dbReference type="SUPFAM" id="SSF81593">
    <property type="entry name" value="Nucleotidyltransferase substrate binding subunit/domain"/>
    <property type="match status" value="1"/>
</dbReference>
<proteinExistence type="predicted"/>